<feature type="compositionally biased region" description="Basic residues" evidence="1">
    <location>
        <begin position="25"/>
        <end position="35"/>
    </location>
</feature>
<dbReference type="InterPro" id="IPR040676">
    <property type="entry name" value="DUF5641"/>
</dbReference>
<proteinExistence type="predicted"/>
<feature type="domain" description="DUF5641" evidence="2">
    <location>
        <begin position="4"/>
        <end position="92"/>
    </location>
</feature>
<sequence length="126" mass="13953">MLKSFQACWNSIHLAALAEKNATRSSRRQAGKRSPRVGDVVPIRQENVPKSMWPMSLILQLHTSKDGQLRSAHLKTGKNTILDRSVNQLVPLEVIAADVEDLQRRPTSPAPTRVQPPLAAKRSTSV</sequence>
<dbReference type="AlphaFoldDB" id="A0A0D6LYR8"/>
<dbReference type="EMBL" id="KE124842">
    <property type="protein sequence ID" value="EPB77215.1"/>
    <property type="molecule type" value="Genomic_DNA"/>
</dbReference>
<accession>A0A0D6LYR8</accession>
<dbReference type="Proteomes" id="UP000054495">
    <property type="component" value="Unassembled WGS sequence"/>
</dbReference>
<name>A0A0D6LYR8_9BILA</name>
<evidence type="ECO:0000259" key="2">
    <source>
        <dbReference type="Pfam" id="PF18701"/>
    </source>
</evidence>
<feature type="region of interest" description="Disordered" evidence="1">
    <location>
        <begin position="102"/>
        <end position="126"/>
    </location>
</feature>
<gene>
    <name evidence="3" type="ORF">ANCCEY_03665</name>
</gene>
<evidence type="ECO:0000313" key="3">
    <source>
        <dbReference type="EMBL" id="EPB77215.1"/>
    </source>
</evidence>
<feature type="region of interest" description="Disordered" evidence="1">
    <location>
        <begin position="20"/>
        <end position="43"/>
    </location>
</feature>
<evidence type="ECO:0000256" key="1">
    <source>
        <dbReference type="SAM" id="MobiDB-lite"/>
    </source>
</evidence>
<evidence type="ECO:0000313" key="4">
    <source>
        <dbReference type="Proteomes" id="UP000054495"/>
    </source>
</evidence>
<protein>
    <recommendedName>
        <fullName evidence="2">DUF5641 domain-containing protein</fullName>
    </recommendedName>
</protein>
<keyword evidence="4" id="KW-1185">Reference proteome</keyword>
<dbReference type="Pfam" id="PF18701">
    <property type="entry name" value="DUF5641"/>
    <property type="match status" value="1"/>
</dbReference>
<organism evidence="3 4">
    <name type="scientific">Ancylostoma ceylanicum</name>
    <dbReference type="NCBI Taxonomy" id="53326"/>
    <lineage>
        <taxon>Eukaryota</taxon>
        <taxon>Metazoa</taxon>
        <taxon>Ecdysozoa</taxon>
        <taxon>Nematoda</taxon>
        <taxon>Chromadorea</taxon>
        <taxon>Rhabditida</taxon>
        <taxon>Rhabditina</taxon>
        <taxon>Rhabditomorpha</taxon>
        <taxon>Strongyloidea</taxon>
        <taxon>Ancylostomatidae</taxon>
        <taxon>Ancylostomatinae</taxon>
        <taxon>Ancylostoma</taxon>
    </lineage>
</organism>
<reference evidence="3 4" key="1">
    <citation type="submission" date="2013-05" db="EMBL/GenBank/DDBJ databases">
        <title>Draft genome of the parasitic nematode Anyclostoma ceylanicum.</title>
        <authorList>
            <person name="Mitreva M."/>
        </authorList>
    </citation>
    <scope>NUCLEOTIDE SEQUENCE [LARGE SCALE GENOMIC DNA]</scope>
</reference>